<comment type="caution">
    <text evidence="3">The sequence shown here is derived from an EMBL/GenBank/DDBJ whole genome shotgun (WGS) entry which is preliminary data.</text>
</comment>
<feature type="region of interest" description="Disordered" evidence="1">
    <location>
        <begin position="225"/>
        <end position="312"/>
    </location>
</feature>
<reference evidence="4" key="1">
    <citation type="journal article" date="2016" name="Nat. Commun.">
        <title>The Gonium pectorale genome demonstrates co-option of cell cycle regulation during the evolution of multicellularity.</title>
        <authorList>
            <person name="Hanschen E.R."/>
            <person name="Marriage T.N."/>
            <person name="Ferris P.J."/>
            <person name="Hamaji T."/>
            <person name="Toyoda A."/>
            <person name="Fujiyama A."/>
            <person name="Neme R."/>
            <person name="Noguchi H."/>
            <person name="Minakuchi Y."/>
            <person name="Suzuki M."/>
            <person name="Kawai-Toyooka H."/>
            <person name="Smith D.R."/>
            <person name="Sparks H."/>
            <person name="Anderson J."/>
            <person name="Bakaric R."/>
            <person name="Luria V."/>
            <person name="Karger A."/>
            <person name="Kirschner M.W."/>
            <person name="Durand P.M."/>
            <person name="Michod R.E."/>
            <person name="Nozaki H."/>
            <person name="Olson B.J."/>
        </authorList>
    </citation>
    <scope>NUCLEOTIDE SEQUENCE [LARGE SCALE GENOMIC DNA]</scope>
    <source>
        <strain evidence="4">NIES-2863</strain>
    </source>
</reference>
<dbReference type="InterPro" id="IPR029055">
    <property type="entry name" value="Ntn_hydrolases_N"/>
</dbReference>
<feature type="compositionally biased region" description="Polar residues" evidence="1">
    <location>
        <begin position="255"/>
        <end position="264"/>
    </location>
</feature>
<dbReference type="Gene3D" id="3.60.20.10">
    <property type="entry name" value="Glutamine Phosphoribosylpyrophosphate, subunit 1, domain 1"/>
    <property type="match status" value="1"/>
</dbReference>
<feature type="compositionally biased region" description="Low complexity" evidence="1">
    <location>
        <begin position="351"/>
        <end position="360"/>
    </location>
</feature>
<dbReference type="STRING" id="33097.A0A150GWV0"/>
<feature type="compositionally biased region" description="Basic and acidic residues" evidence="1">
    <location>
        <begin position="270"/>
        <end position="279"/>
    </location>
</feature>
<keyword evidence="4" id="KW-1185">Reference proteome</keyword>
<name>A0A150GWV0_GONPE</name>
<dbReference type="InterPro" id="IPR017932">
    <property type="entry name" value="GATase_2_dom"/>
</dbReference>
<gene>
    <name evidence="3" type="ORF">GPECTOR_5g438</name>
</gene>
<evidence type="ECO:0000259" key="2">
    <source>
        <dbReference type="Pfam" id="PF13537"/>
    </source>
</evidence>
<dbReference type="EMBL" id="LSYV01000006">
    <property type="protein sequence ID" value="KXZ54357.1"/>
    <property type="molecule type" value="Genomic_DNA"/>
</dbReference>
<protein>
    <recommendedName>
        <fullName evidence="2">Glutamine amidotransferase type-2 domain-containing protein</fullName>
    </recommendedName>
</protein>
<feature type="compositionally biased region" description="Low complexity" evidence="1">
    <location>
        <begin position="439"/>
        <end position="456"/>
    </location>
</feature>
<evidence type="ECO:0000256" key="1">
    <source>
        <dbReference type="SAM" id="MobiDB-lite"/>
    </source>
</evidence>
<dbReference type="Pfam" id="PF13537">
    <property type="entry name" value="GATase_7"/>
    <property type="match status" value="1"/>
</dbReference>
<evidence type="ECO:0000313" key="4">
    <source>
        <dbReference type="Proteomes" id="UP000075714"/>
    </source>
</evidence>
<accession>A0A150GWV0</accession>
<dbReference type="AlphaFoldDB" id="A0A150GWV0"/>
<feature type="compositionally biased region" description="Low complexity" evidence="1">
    <location>
        <begin position="372"/>
        <end position="395"/>
    </location>
</feature>
<evidence type="ECO:0000313" key="3">
    <source>
        <dbReference type="EMBL" id="KXZ54357.1"/>
    </source>
</evidence>
<dbReference type="OrthoDB" id="2019121at2759"/>
<feature type="compositionally biased region" description="Low complexity" evidence="1">
    <location>
        <begin position="485"/>
        <end position="514"/>
    </location>
</feature>
<feature type="compositionally biased region" description="Low complexity" evidence="1">
    <location>
        <begin position="296"/>
        <end position="310"/>
    </location>
</feature>
<organism evidence="3 4">
    <name type="scientific">Gonium pectorale</name>
    <name type="common">Green alga</name>
    <dbReference type="NCBI Taxonomy" id="33097"/>
    <lineage>
        <taxon>Eukaryota</taxon>
        <taxon>Viridiplantae</taxon>
        <taxon>Chlorophyta</taxon>
        <taxon>core chlorophytes</taxon>
        <taxon>Chlorophyceae</taxon>
        <taxon>CS clade</taxon>
        <taxon>Chlamydomonadales</taxon>
        <taxon>Volvocaceae</taxon>
        <taxon>Gonium</taxon>
    </lineage>
</organism>
<feature type="compositionally biased region" description="Basic and acidic residues" evidence="1">
    <location>
        <begin position="458"/>
        <end position="468"/>
    </location>
</feature>
<proteinExistence type="predicted"/>
<feature type="region of interest" description="Disordered" evidence="1">
    <location>
        <begin position="351"/>
        <end position="525"/>
    </location>
</feature>
<feature type="domain" description="Glutamine amidotransferase type-2" evidence="2">
    <location>
        <begin position="95"/>
        <end position="196"/>
    </location>
</feature>
<dbReference type="SUPFAM" id="SSF56235">
    <property type="entry name" value="N-terminal nucleophile aminohydrolases (Ntn hydrolases)"/>
    <property type="match status" value="1"/>
</dbReference>
<dbReference type="Proteomes" id="UP000075714">
    <property type="component" value="Unassembled WGS sequence"/>
</dbReference>
<sequence length="551" mass="56385">MDAIFACIVQPKVIEFNVSDQKLHRAQKDEELREELAAISRVAPEAASTDGGRHLSQPGGGCWLLETAPEGKGRGVPVPSTTVAGTADVSMAVVGSAVCVFDGCLINADSLAEAYAPVPEDEPSPDVPRLSGAALMCHMYAQVGVEMLGLLRGAFTFVLYESKTSRVLAARDGSGRCPLLQARTPRDSLVLSPSRQLLEAAGCRDVLEFLPGDYKYGWSATPRRYVPADSTNKHSRRSLDVGSPALHGIHHNAGSHHNTPNASRAGSRRTSMDHGHHGDAAGGANRSRRPSMDHGSQASAGSSAAAVSASPVLHPHPHRTYIVSVDDPRIIKASPARHARNGAAAAAAAAGSAPGSLAAEADAEDAGGRGAGRPAPGSSAPRFGSAASSSSSNATNERRRSVDQQGPWRGAAGGRTAANGHGLQGDQQHAVHGNGNGGAAPARSSGSNSAAAGAGAVREGRQSMEGRKQHSQLTQQLRKEKEQAQQEQQEQEQAAAAPAAPASPAAPAATAAAAKGGVGGSLRVDAPEWKPHWVASATGKSPPVAVVGGSS</sequence>